<dbReference type="EMBL" id="JAPDHF010000017">
    <property type="protein sequence ID" value="KAJ4007468.1"/>
    <property type="molecule type" value="Genomic_DNA"/>
</dbReference>
<accession>A0A9W8U6M2</accession>
<proteinExistence type="predicted"/>
<evidence type="ECO:0000313" key="3">
    <source>
        <dbReference type="Proteomes" id="UP001152130"/>
    </source>
</evidence>
<name>A0A9W8U6M2_9HYPO</name>
<evidence type="ECO:0000313" key="2">
    <source>
        <dbReference type="EMBL" id="KAJ4007468.1"/>
    </source>
</evidence>
<keyword evidence="1" id="KW-0472">Membrane</keyword>
<dbReference type="AlphaFoldDB" id="A0A9W8U6M2"/>
<comment type="caution">
    <text evidence="2">The sequence shown here is derived from an EMBL/GenBank/DDBJ whole genome shotgun (WGS) entry which is preliminary data.</text>
</comment>
<keyword evidence="3" id="KW-1185">Reference proteome</keyword>
<evidence type="ECO:0000256" key="1">
    <source>
        <dbReference type="SAM" id="Phobius"/>
    </source>
</evidence>
<sequence length="80" mass="8822">MRQAVKGSYLVEESFLSSLTGIAYSFAYGISQVVFYRWLEAPSLDADTNYMGFGQIMAIFLLVLPFLAAAECYHGISIAP</sequence>
<gene>
    <name evidence="2" type="ORF">NW766_010154</name>
</gene>
<dbReference type="Proteomes" id="UP001152130">
    <property type="component" value="Unassembled WGS sequence"/>
</dbReference>
<feature type="non-terminal residue" evidence="2">
    <location>
        <position position="80"/>
    </location>
</feature>
<reference evidence="2" key="1">
    <citation type="submission" date="2022-10" db="EMBL/GenBank/DDBJ databases">
        <title>Fusarium specimens isolated from Avocado Roots.</title>
        <authorList>
            <person name="Stajich J."/>
            <person name="Roper C."/>
            <person name="Heimlech-Rivalta G."/>
        </authorList>
    </citation>
    <scope>NUCLEOTIDE SEQUENCE</scope>
    <source>
        <strain evidence="2">CF00143</strain>
    </source>
</reference>
<keyword evidence="1" id="KW-1133">Transmembrane helix</keyword>
<feature type="transmembrane region" description="Helical" evidence="1">
    <location>
        <begin position="21"/>
        <end position="39"/>
    </location>
</feature>
<organism evidence="2 3">
    <name type="scientific">Fusarium irregulare</name>
    <dbReference type="NCBI Taxonomy" id="2494466"/>
    <lineage>
        <taxon>Eukaryota</taxon>
        <taxon>Fungi</taxon>
        <taxon>Dikarya</taxon>
        <taxon>Ascomycota</taxon>
        <taxon>Pezizomycotina</taxon>
        <taxon>Sordariomycetes</taxon>
        <taxon>Hypocreomycetidae</taxon>
        <taxon>Hypocreales</taxon>
        <taxon>Nectriaceae</taxon>
        <taxon>Fusarium</taxon>
        <taxon>Fusarium incarnatum-equiseti species complex</taxon>
    </lineage>
</organism>
<protein>
    <submittedName>
        <fullName evidence="2">Uncharacterized protein</fullName>
    </submittedName>
</protein>
<keyword evidence="1" id="KW-0812">Transmembrane</keyword>
<feature type="transmembrane region" description="Helical" evidence="1">
    <location>
        <begin position="51"/>
        <end position="70"/>
    </location>
</feature>